<keyword evidence="3" id="KW-1185">Reference proteome</keyword>
<evidence type="ECO:0000313" key="2">
    <source>
        <dbReference type="EMBL" id="KHJ77282.1"/>
    </source>
</evidence>
<gene>
    <name evidence="2" type="ORF">OESDEN_23098</name>
</gene>
<protein>
    <submittedName>
        <fullName evidence="2">Uncharacterized protein</fullName>
    </submittedName>
</protein>
<accession>A0A0B1S1A5</accession>
<evidence type="ECO:0000313" key="3">
    <source>
        <dbReference type="Proteomes" id="UP000053660"/>
    </source>
</evidence>
<feature type="region of interest" description="Disordered" evidence="1">
    <location>
        <begin position="1"/>
        <end position="29"/>
    </location>
</feature>
<feature type="compositionally biased region" description="Basic residues" evidence="1">
    <location>
        <begin position="16"/>
        <end position="29"/>
    </location>
</feature>
<reference evidence="2 3" key="1">
    <citation type="submission" date="2014-03" db="EMBL/GenBank/DDBJ databases">
        <title>Draft genome of the hookworm Oesophagostomum dentatum.</title>
        <authorList>
            <person name="Mitreva M."/>
        </authorList>
    </citation>
    <scope>NUCLEOTIDE SEQUENCE [LARGE SCALE GENOMIC DNA]</scope>
    <source>
        <strain evidence="2 3">OD-Hann</strain>
    </source>
</reference>
<dbReference type="AlphaFoldDB" id="A0A0B1S1A5"/>
<proteinExistence type="predicted"/>
<evidence type="ECO:0000256" key="1">
    <source>
        <dbReference type="SAM" id="MobiDB-lite"/>
    </source>
</evidence>
<dbReference type="EMBL" id="KN610917">
    <property type="protein sequence ID" value="KHJ77282.1"/>
    <property type="molecule type" value="Genomic_DNA"/>
</dbReference>
<sequence length="29" mass="3358">MRLLTITKPTASRSSLVHRPHPRTSVKRM</sequence>
<dbReference type="Proteomes" id="UP000053660">
    <property type="component" value="Unassembled WGS sequence"/>
</dbReference>
<name>A0A0B1S1A5_OESDE</name>
<organism evidence="2 3">
    <name type="scientific">Oesophagostomum dentatum</name>
    <name type="common">Nodular worm</name>
    <dbReference type="NCBI Taxonomy" id="61180"/>
    <lineage>
        <taxon>Eukaryota</taxon>
        <taxon>Metazoa</taxon>
        <taxon>Ecdysozoa</taxon>
        <taxon>Nematoda</taxon>
        <taxon>Chromadorea</taxon>
        <taxon>Rhabditida</taxon>
        <taxon>Rhabditina</taxon>
        <taxon>Rhabditomorpha</taxon>
        <taxon>Strongyloidea</taxon>
        <taxon>Strongylidae</taxon>
        <taxon>Oesophagostomum</taxon>
    </lineage>
</organism>